<dbReference type="InterPro" id="IPR036188">
    <property type="entry name" value="FAD/NAD-bd_sf"/>
</dbReference>
<dbReference type="Pfam" id="PF00732">
    <property type="entry name" value="GMC_oxred_N"/>
    <property type="match status" value="1"/>
</dbReference>
<dbReference type="Gene3D" id="3.50.50.60">
    <property type="entry name" value="FAD/NAD(P)-binding domain"/>
    <property type="match status" value="1"/>
</dbReference>
<dbReference type="InterPro" id="IPR007867">
    <property type="entry name" value="GMC_OxRtase_C"/>
</dbReference>
<name>A0ABS2TVU3_9ACTN</name>
<dbReference type="EMBL" id="JADKYB010000013">
    <property type="protein sequence ID" value="MBM9507463.1"/>
    <property type="molecule type" value="Genomic_DNA"/>
</dbReference>
<evidence type="ECO:0000313" key="6">
    <source>
        <dbReference type="EMBL" id="MBM9507463.1"/>
    </source>
</evidence>
<dbReference type="Proteomes" id="UP000749040">
    <property type="component" value="Unassembled WGS sequence"/>
</dbReference>
<comment type="cofactor">
    <cofactor evidence="1">
        <name>FAD</name>
        <dbReference type="ChEBI" id="CHEBI:57692"/>
    </cofactor>
</comment>
<keyword evidence="4" id="KW-0274">FAD</keyword>
<protein>
    <submittedName>
        <fullName evidence="6">GMC family oxidoreductase N-terminal domain-containing protein</fullName>
    </submittedName>
</protein>
<evidence type="ECO:0000256" key="4">
    <source>
        <dbReference type="ARBA" id="ARBA00022827"/>
    </source>
</evidence>
<comment type="caution">
    <text evidence="6">The sequence shown here is derived from an EMBL/GenBank/DDBJ whole genome shotgun (WGS) entry which is preliminary data.</text>
</comment>
<dbReference type="Pfam" id="PF05199">
    <property type="entry name" value="GMC_oxred_C"/>
    <property type="match status" value="1"/>
</dbReference>
<proteinExistence type="inferred from homology"/>
<organism evidence="6 7">
    <name type="scientific">Actinacidiphila acididurans</name>
    <dbReference type="NCBI Taxonomy" id="2784346"/>
    <lineage>
        <taxon>Bacteria</taxon>
        <taxon>Bacillati</taxon>
        <taxon>Actinomycetota</taxon>
        <taxon>Actinomycetes</taxon>
        <taxon>Kitasatosporales</taxon>
        <taxon>Streptomycetaceae</taxon>
        <taxon>Actinacidiphila</taxon>
    </lineage>
</organism>
<dbReference type="PANTHER" id="PTHR11552">
    <property type="entry name" value="GLUCOSE-METHANOL-CHOLINE GMC OXIDOREDUCTASE"/>
    <property type="match status" value="1"/>
</dbReference>
<evidence type="ECO:0000256" key="1">
    <source>
        <dbReference type="ARBA" id="ARBA00001974"/>
    </source>
</evidence>
<feature type="domain" description="Glucose-methanol-choline oxidoreductase N-terminal" evidence="5">
    <location>
        <begin position="254"/>
        <end position="268"/>
    </location>
</feature>
<dbReference type="SUPFAM" id="SSF51905">
    <property type="entry name" value="FAD/NAD(P)-binding domain"/>
    <property type="match status" value="1"/>
</dbReference>
<evidence type="ECO:0000313" key="7">
    <source>
        <dbReference type="Proteomes" id="UP000749040"/>
    </source>
</evidence>
<evidence type="ECO:0000259" key="5">
    <source>
        <dbReference type="PROSITE" id="PS00624"/>
    </source>
</evidence>
<evidence type="ECO:0000256" key="2">
    <source>
        <dbReference type="ARBA" id="ARBA00010790"/>
    </source>
</evidence>
<dbReference type="Gene3D" id="3.30.560.10">
    <property type="entry name" value="Glucose Oxidase, domain 3"/>
    <property type="match status" value="1"/>
</dbReference>
<keyword evidence="7" id="KW-1185">Reference proteome</keyword>
<dbReference type="RefSeq" id="WP_205359331.1">
    <property type="nucleotide sequence ID" value="NZ_JADKYB010000013.1"/>
</dbReference>
<comment type="similarity">
    <text evidence="2">Belongs to the GMC oxidoreductase family.</text>
</comment>
<sequence>MTENYDYIVVGAGAAGSVLAARLSADPDVTVLVLEAGGTSIPETVDIPYRWAEHHFTDLDWQYFSTEQAALDGRKVYLAAGKGIGGSTNLYHMIHVRGAAADFDGWAHHGAPGWSWQDVLPYFQRFEDQHDGANPSAGTGGPVPVVNPADHGGNPLSRSFIEACVELGHPETADFNATLNGAGWHHLHIADGKRYGVRKAYLEPATARPNTTLAAGAPVSRVLMSGGRAIGVEYTQDGRTMQAHADREVILSAGALQSPKLLMLSGIGRPEHLAEFGIPTAVALPGVGENLHDHVLVVAPVAMTERAAPEPRLNLAEACLFLNTGGWPTADLEIGFIHRAQFQPAPDPKLATMLPGVTRPLSRGTLRLASADPADAPLADPRYLSHPLDLERLVRGFEIGRELLGTAAFAQWGVKEVTPGPGVATRAEITEYVRANAGSYFHYTGTARMGTDELAVVDPQLRVRGVDGLRVVDASVMPDVTSGNPQSAVLMIAERAADLIAGRAPERG</sequence>
<accession>A0ABS2TVU3</accession>
<dbReference type="InterPro" id="IPR000172">
    <property type="entry name" value="GMC_OxRdtase_N"/>
</dbReference>
<dbReference type="InterPro" id="IPR012132">
    <property type="entry name" value="GMC_OxRdtase"/>
</dbReference>
<dbReference type="PIRSF" id="PIRSF000137">
    <property type="entry name" value="Alcohol_oxidase"/>
    <property type="match status" value="1"/>
</dbReference>
<dbReference type="PANTHER" id="PTHR11552:SF147">
    <property type="entry name" value="CHOLINE DEHYDROGENASE, MITOCHONDRIAL"/>
    <property type="match status" value="1"/>
</dbReference>
<gene>
    <name evidence="6" type="ORF">ITX44_23575</name>
</gene>
<dbReference type="SUPFAM" id="SSF54373">
    <property type="entry name" value="FAD-linked reductases, C-terminal domain"/>
    <property type="match status" value="1"/>
</dbReference>
<keyword evidence="3" id="KW-0285">Flavoprotein</keyword>
<evidence type="ECO:0000256" key="3">
    <source>
        <dbReference type="ARBA" id="ARBA00022630"/>
    </source>
</evidence>
<reference evidence="6 7" key="1">
    <citation type="submission" date="2021-01" db="EMBL/GenBank/DDBJ databases">
        <title>Streptomyces acididurans sp. nov., isolated from a peat swamp forest soil.</title>
        <authorList>
            <person name="Chantavorakit T."/>
            <person name="Duangmal K."/>
        </authorList>
    </citation>
    <scope>NUCLEOTIDE SEQUENCE [LARGE SCALE GENOMIC DNA]</scope>
    <source>
        <strain evidence="6 7">KK5PA1</strain>
    </source>
</reference>
<dbReference type="PROSITE" id="PS00624">
    <property type="entry name" value="GMC_OXRED_2"/>
    <property type="match status" value="1"/>
</dbReference>